<keyword evidence="1" id="KW-0238">DNA-binding</keyword>
<dbReference type="InterPro" id="IPR009057">
    <property type="entry name" value="Homeodomain-like_sf"/>
</dbReference>
<dbReference type="PROSITE" id="PS51253">
    <property type="entry name" value="HTH_CENPB"/>
    <property type="match status" value="1"/>
</dbReference>
<dbReference type="Gene3D" id="1.10.10.60">
    <property type="entry name" value="Homeodomain-like"/>
    <property type="match status" value="1"/>
</dbReference>
<dbReference type="AlphaFoldDB" id="A0A2P4Y7N0"/>
<sequence>MTIAKHRPVGRPYLDGKGCRHTNEARHQNVSVQKKLEVLSFWLPKMRHKIEHFWHDLAPEFDDQAEGYTEGNEIEVELEVVDWVNSLRQEGVPGSPRMLSLLARRVAVDAGVSYFRASDKWIKRFRADIASACGCRRLAHGQINPEH</sequence>
<evidence type="ECO:0000259" key="2">
    <source>
        <dbReference type="PROSITE" id="PS51253"/>
    </source>
</evidence>
<dbReference type="InterPro" id="IPR006600">
    <property type="entry name" value="HTH_CenpB_DNA-bd_dom"/>
</dbReference>
<dbReference type="EMBL" id="NCKW01005003">
    <property type="protein sequence ID" value="POM73812.1"/>
    <property type="molecule type" value="Genomic_DNA"/>
</dbReference>
<dbReference type="GO" id="GO:0003677">
    <property type="term" value="F:DNA binding"/>
    <property type="evidence" value="ECO:0007669"/>
    <property type="project" value="UniProtKB-KW"/>
</dbReference>
<dbReference type="SUPFAM" id="SSF46689">
    <property type="entry name" value="Homeodomain-like"/>
    <property type="match status" value="1"/>
</dbReference>
<keyword evidence="4" id="KW-1185">Reference proteome</keyword>
<reference evidence="3 4" key="1">
    <citation type="journal article" date="2017" name="Genome Biol. Evol.">
        <title>Phytophthora megakarya and P. palmivora, closely related causal agents of cacao black pod rot, underwent increases in genome sizes and gene numbers by different mechanisms.</title>
        <authorList>
            <person name="Ali S.S."/>
            <person name="Shao J."/>
            <person name="Lary D.J."/>
            <person name="Kronmiller B."/>
            <person name="Shen D."/>
            <person name="Strem M.D."/>
            <person name="Amoako-Attah I."/>
            <person name="Akrofi A.Y."/>
            <person name="Begoude B.A."/>
            <person name="Ten Hoopen G.M."/>
            <person name="Coulibaly K."/>
            <person name="Kebe B.I."/>
            <person name="Melnick R.L."/>
            <person name="Guiltinan M.J."/>
            <person name="Tyler B.M."/>
            <person name="Meinhardt L.W."/>
            <person name="Bailey B.A."/>
        </authorList>
    </citation>
    <scope>NUCLEOTIDE SEQUENCE [LARGE SCALE GENOMIC DNA]</scope>
    <source>
        <strain evidence="4">sbr112.9</strain>
    </source>
</reference>
<dbReference type="Pfam" id="PF03221">
    <property type="entry name" value="HTH_Tnp_Tc5"/>
    <property type="match status" value="1"/>
</dbReference>
<comment type="caution">
    <text evidence="3">The sequence shown here is derived from an EMBL/GenBank/DDBJ whole genome shotgun (WGS) entry which is preliminary data.</text>
</comment>
<gene>
    <name evidence="3" type="ORF">PHPALM_9305</name>
</gene>
<proteinExistence type="predicted"/>
<protein>
    <recommendedName>
        <fullName evidence="2">HTH CENPB-type domain-containing protein</fullName>
    </recommendedName>
</protein>
<evidence type="ECO:0000313" key="4">
    <source>
        <dbReference type="Proteomes" id="UP000237271"/>
    </source>
</evidence>
<organism evidence="3 4">
    <name type="scientific">Phytophthora palmivora</name>
    <dbReference type="NCBI Taxonomy" id="4796"/>
    <lineage>
        <taxon>Eukaryota</taxon>
        <taxon>Sar</taxon>
        <taxon>Stramenopiles</taxon>
        <taxon>Oomycota</taxon>
        <taxon>Peronosporomycetes</taxon>
        <taxon>Peronosporales</taxon>
        <taxon>Peronosporaceae</taxon>
        <taxon>Phytophthora</taxon>
    </lineage>
</organism>
<evidence type="ECO:0000313" key="3">
    <source>
        <dbReference type="EMBL" id="POM73812.1"/>
    </source>
</evidence>
<evidence type="ECO:0000256" key="1">
    <source>
        <dbReference type="ARBA" id="ARBA00023125"/>
    </source>
</evidence>
<dbReference type="OrthoDB" id="115325at2759"/>
<accession>A0A2P4Y7N0</accession>
<dbReference type="Proteomes" id="UP000237271">
    <property type="component" value="Unassembled WGS sequence"/>
</dbReference>
<name>A0A2P4Y7N0_9STRA</name>
<feature type="domain" description="HTH CENPB-type" evidence="2">
    <location>
        <begin position="64"/>
        <end position="135"/>
    </location>
</feature>